<name>A0A0M3J4A8_ANISI</name>
<reference evidence="1" key="1">
    <citation type="submission" date="2017-02" db="UniProtKB">
        <authorList>
            <consortium name="WormBaseParasite"/>
        </authorList>
    </citation>
    <scope>IDENTIFICATION</scope>
</reference>
<evidence type="ECO:0000313" key="1">
    <source>
        <dbReference type="WBParaSite" id="ASIM_0000237601-mRNA-1"/>
    </source>
</evidence>
<dbReference type="WBParaSite" id="ASIM_0000237601-mRNA-1">
    <property type="protein sequence ID" value="ASIM_0000237601-mRNA-1"/>
    <property type="gene ID" value="ASIM_0000237601"/>
</dbReference>
<dbReference type="AlphaFoldDB" id="A0A0M3J4A8"/>
<proteinExistence type="predicted"/>
<organism evidence="1">
    <name type="scientific">Anisakis simplex</name>
    <name type="common">Herring worm</name>
    <dbReference type="NCBI Taxonomy" id="6269"/>
    <lineage>
        <taxon>Eukaryota</taxon>
        <taxon>Metazoa</taxon>
        <taxon>Ecdysozoa</taxon>
        <taxon>Nematoda</taxon>
        <taxon>Chromadorea</taxon>
        <taxon>Rhabditida</taxon>
        <taxon>Spirurina</taxon>
        <taxon>Ascaridomorpha</taxon>
        <taxon>Ascaridoidea</taxon>
        <taxon>Anisakidae</taxon>
        <taxon>Anisakis</taxon>
        <taxon>Anisakis simplex complex</taxon>
    </lineage>
</organism>
<sequence length="111" mass="12728">LAHYSNSGGSFALRAPIWARRLSVVSRKPLSVIDVSVQPCNSYNHTLHASRSDNFHRFQSIINLQVFNIGNRSSQLGKPQIYLFRYDISKNSQDFWVSHHIMNNLNTTVKL</sequence>
<protein>
    <submittedName>
        <fullName evidence="1">Laccase</fullName>
    </submittedName>
</protein>
<accession>A0A0M3J4A8</accession>